<keyword evidence="3" id="KW-1185">Reference proteome</keyword>
<proteinExistence type="predicted"/>
<feature type="compositionally biased region" description="Low complexity" evidence="1">
    <location>
        <begin position="81"/>
        <end position="94"/>
    </location>
</feature>
<feature type="region of interest" description="Disordered" evidence="1">
    <location>
        <begin position="57"/>
        <end position="114"/>
    </location>
</feature>
<dbReference type="EMBL" id="FUXC01000005">
    <property type="protein sequence ID" value="SJZ74752.1"/>
    <property type="molecule type" value="Genomic_DNA"/>
</dbReference>
<feature type="compositionally biased region" description="Basic and acidic residues" evidence="1">
    <location>
        <begin position="1"/>
        <end position="12"/>
    </location>
</feature>
<evidence type="ECO:0000256" key="1">
    <source>
        <dbReference type="SAM" id="MobiDB-lite"/>
    </source>
</evidence>
<feature type="region of interest" description="Disordered" evidence="1">
    <location>
        <begin position="353"/>
        <end position="379"/>
    </location>
</feature>
<feature type="region of interest" description="Disordered" evidence="1">
    <location>
        <begin position="1"/>
        <end position="26"/>
    </location>
</feature>
<dbReference type="OrthoDB" id="366075at2"/>
<organism evidence="2 3">
    <name type="scientific">Treponema berlinense</name>
    <dbReference type="NCBI Taxonomy" id="225004"/>
    <lineage>
        <taxon>Bacteria</taxon>
        <taxon>Pseudomonadati</taxon>
        <taxon>Spirochaetota</taxon>
        <taxon>Spirochaetia</taxon>
        <taxon>Spirochaetales</taxon>
        <taxon>Treponemataceae</taxon>
        <taxon>Treponema</taxon>
    </lineage>
</organism>
<gene>
    <name evidence="2" type="ORF">SAMN02745152_01128</name>
</gene>
<reference evidence="2 3" key="1">
    <citation type="submission" date="2017-02" db="EMBL/GenBank/DDBJ databases">
        <authorList>
            <person name="Peterson S.W."/>
        </authorList>
    </citation>
    <scope>NUCLEOTIDE SEQUENCE [LARGE SCALE GENOMIC DNA]</scope>
    <source>
        <strain evidence="2 3">ATCC BAA-909</strain>
    </source>
</reference>
<dbReference type="Proteomes" id="UP000190395">
    <property type="component" value="Unassembled WGS sequence"/>
</dbReference>
<evidence type="ECO:0000313" key="3">
    <source>
        <dbReference type="Proteomes" id="UP000190395"/>
    </source>
</evidence>
<name>A0A1T4N6B1_9SPIR</name>
<dbReference type="AlphaFoldDB" id="A0A1T4N6B1"/>
<dbReference type="RefSeq" id="WP_078930879.1">
    <property type="nucleotide sequence ID" value="NZ_FUXC01000005.1"/>
</dbReference>
<dbReference type="STRING" id="225004.SAMN02745152_01128"/>
<sequence length="689" mass="79604">MSDEFGRKKVEQSWEPGTLDATRRAIGPIDKEEAVRMTKLLGGEILQEKSAPIDYSAFPQKERHYSHRANGRSAADVASLSANNSQTKNSNSSSEQKKGDKYGYVPKTARKREENGLPEIASKERGLMDKLMMSEDYKIKPNFGIFNFVRYLKKNGTELLRPGYISYDLQNHLDHYQSFITTVKSLIQICPETYKSKIVSSQDAKFKFLRTVGGWTMKNLKILALDVQEHPEEVTVAMMQPIVKTVYKDLLKIYYIGENAIPRFFKEIYSDLMKYPNSDQKKLIMLSKQGITEWLYVYTQIIKGMYPLLMRMCSPKFEYFPAFFTEETANILSFLGISKFDIILPEKKEDIKAAQQKAEQERKQKEEERKKNNPELQRGKHTEIVDAGIKLLERLFPDAGFSRLDSMPDLYPYFQPIYEFRDGYNLLSPQNPMQVVVTLLRIIEDLLQGCRNIVFTEEDDGSQFKSNKRTDKLSVALNEWTVYREELFEKKYCEQLCDFVNQQYSQSDFKNSLFGKKLLTSILWQTKYNFLPHFEFEQLLLEKPASDDKYIPLCLRTDFLRQNLTSLSKEIDRQAGTKGLVLGISNPWEKYEFDIPNPVSKRLDVLLGRKSQGESAATNANLIKYAMCLVSVLDWWINNVESPAYSGGSENIYRISEKDGGPAFSVPVRDDQNRLFAESIKNLQKTSKN</sequence>
<dbReference type="GeneID" id="303367375"/>
<protein>
    <submittedName>
        <fullName evidence="2">Uncharacterized protein</fullName>
    </submittedName>
</protein>
<evidence type="ECO:0000313" key="2">
    <source>
        <dbReference type="EMBL" id="SJZ74752.1"/>
    </source>
</evidence>
<accession>A0A1T4N6B1</accession>